<dbReference type="Proteomes" id="UP000002282">
    <property type="component" value="Chromosome 3R"/>
</dbReference>
<dbReference type="InterPro" id="IPR004117">
    <property type="entry name" value="7tm6_olfct_rcpt"/>
</dbReference>
<comment type="subcellular location">
    <subcellularLocation>
        <location evidence="1 10">Cell membrane</location>
        <topology evidence="1 10">Multi-pass membrane protein</topology>
    </subcellularLocation>
</comment>
<name>B4PTP9_DROYA</name>
<keyword evidence="9 10" id="KW-0807">Transducer</keyword>
<reference evidence="11 12" key="1">
    <citation type="journal article" date="2007" name="Nature">
        <title>Evolution of genes and genomes on the Drosophila phylogeny.</title>
        <authorList>
            <consortium name="Drosophila 12 Genomes Consortium"/>
            <person name="Clark A.G."/>
            <person name="Eisen M.B."/>
            <person name="Smith D.R."/>
            <person name="Bergman C.M."/>
            <person name="Oliver B."/>
            <person name="Markow T.A."/>
            <person name="Kaufman T.C."/>
            <person name="Kellis M."/>
            <person name="Gelbart W."/>
            <person name="Iyer V.N."/>
            <person name="Pollard D.A."/>
            <person name="Sackton T.B."/>
            <person name="Larracuente A.M."/>
            <person name="Singh N.D."/>
            <person name="Abad J.P."/>
            <person name="Abt D.N."/>
            <person name="Adryan B."/>
            <person name="Aguade M."/>
            <person name="Akashi H."/>
            <person name="Anderson W.W."/>
            <person name="Aquadro C.F."/>
            <person name="Ardell D.H."/>
            <person name="Arguello R."/>
            <person name="Artieri C.G."/>
            <person name="Barbash D.A."/>
            <person name="Barker D."/>
            <person name="Barsanti P."/>
            <person name="Batterham P."/>
            <person name="Batzoglou S."/>
            <person name="Begun D."/>
            <person name="Bhutkar A."/>
            <person name="Blanco E."/>
            <person name="Bosak S.A."/>
            <person name="Bradley R.K."/>
            <person name="Brand A.D."/>
            <person name="Brent M.R."/>
            <person name="Brooks A.N."/>
            <person name="Brown R.H."/>
            <person name="Butlin R.K."/>
            <person name="Caggese C."/>
            <person name="Calvi B.R."/>
            <person name="Bernardo de Carvalho A."/>
            <person name="Caspi A."/>
            <person name="Castrezana S."/>
            <person name="Celniker S.E."/>
            <person name="Chang J.L."/>
            <person name="Chapple C."/>
            <person name="Chatterji S."/>
            <person name="Chinwalla A."/>
            <person name="Civetta A."/>
            <person name="Clifton S.W."/>
            <person name="Comeron J.M."/>
            <person name="Costello J.C."/>
            <person name="Coyne J.A."/>
            <person name="Daub J."/>
            <person name="David R.G."/>
            <person name="Delcher A.L."/>
            <person name="Delehaunty K."/>
            <person name="Do C.B."/>
            <person name="Ebling H."/>
            <person name="Edwards K."/>
            <person name="Eickbush T."/>
            <person name="Evans J.D."/>
            <person name="Filipski A."/>
            <person name="Findeiss S."/>
            <person name="Freyhult E."/>
            <person name="Fulton L."/>
            <person name="Fulton R."/>
            <person name="Garcia A.C."/>
            <person name="Gardiner A."/>
            <person name="Garfield D.A."/>
            <person name="Garvin B.E."/>
            <person name="Gibson G."/>
            <person name="Gilbert D."/>
            <person name="Gnerre S."/>
            <person name="Godfrey J."/>
            <person name="Good R."/>
            <person name="Gotea V."/>
            <person name="Gravely B."/>
            <person name="Greenberg A.J."/>
            <person name="Griffiths-Jones S."/>
            <person name="Gross S."/>
            <person name="Guigo R."/>
            <person name="Gustafson E.A."/>
            <person name="Haerty W."/>
            <person name="Hahn M.W."/>
            <person name="Halligan D.L."/>
            <person name="Halpern A.L."/>
            <person name="Halter G.M."/>
            <person name="Han M.V."/>
            <person name="Heger A."/>
            <person name="Hillier L."/>
            <person name="Hinrichs A.S."/>
            <person name="Holmes I."/>
            <person name="Hoskins R.A."/>
            <person name="Hubisz M.J."/>
            <person name="Hultmark D."/>
            <person name="Huntley M.A."/>
            <person name="Jaffe D.B."/>
            <person name="Jagadeeshan S."/>
            <person name="Jeck W.R."/>
            <person name="Johnson J."/>
            <person name="Jones C.D."/>
            <person name="Jordan W.C."/>
            <person name="Karpen G.H."/>
            <person name="Kataoka E."/>
            <person name="Keightley P.D."/>
            <person name="Kheradpour P."/>
            <person name="Kirkness E.F."/>
            <person name="Koerich L.B."/>
            <person name="Kristiansen K."/>
            <person name="Kudrna D."/>
            <person name="Kulathinal R.J."/>
            <person name="Kumar S."/>
            <person name="Kwok R."/>
            <person name="Lander E."/>
            <person name="Langley C.H."/>
            <person name="Lapoint R."/>
            <person name="Lazzaro B.P."/>
            <person name="Lee S.J."/>
            <person name="Levesque L."/>
            <person name="Li R."/>
            <person name="Lin C.F."/>
            <person name="Lin M.F."/>
            <person name="Lindblad-Toh K."/>
            <person name="Llopart A."/>
            <person name="Long M."/>
            <person name="Low L."/>
            <person name="Lozovsky E."/>
            <person name="Lu J."/>
            <person name="Luo M."/>
            <person name="Machado C.A."/>
            <person name="Makalowski W."/>
            <person name="Marzo M."/>
            <person name="Matsuda M."/>
            <person name="Matzkin L."/>
            <person name="McAllister B."/>
            <person name="McBride C.S."/>
            <person name="McKernan B."/>
            <person name="McKernan K."/>
            <person name="Mendez-Lago M."/>
            <person name="Minx P."/>
            <person name="Mollenhauer M.U."/>
            <person name="Montooth K."/>
            <person name="Mount S.M."/>
            <person name="Mu X."/>
            <person name="Myers E."/>
            <person name="Negre B."/>
            <person name="Newfeld S."/>
            <person name="Nielsen R."/>
            <person name="Noor M.A."/>
            <person name="O'Grady P."/>
            <person name="Pachter L."/>
            <person name="Papaceit M."/>
            <person name="Parisi M.J."/>
            <person name="Parisi M."/>
            <person name="Parts L."/>
            <person name="Pedersen J.S."/>
            <person name="Pesole G."/>
            <person name="Phillippy A.M."/>
            <person name="Ponting C.P."/>
            <person name="Pop M."/>
            <person name="Porcelli D."/>
            <person name="Powell J.R."/>
            <person name="Prohaska S."/>
            <person name="Pruitt K."/>
            <person name="Puig M."/>
            <person name="Quesneville H."/>
            <person name="Ram K.R."/>
            <person name="Rand D."/>
            <person name="Rasmussen M.D."/>
            <person name="Reed L.K."/>
            <person name="Reenan R."/>
            <person name="Reily A."/>
            <person name="Remington K.A."/>
            <person name="Rieger T.T."/>
            <person name="Ritchie M.G."/>
            <person name="Robin C."/>
            <person name="Rogers Y.H."/>
            <person name="Rohde C."/>
            <person name="Rozas J."/>
            <person name="Rubenfield M.J."/>
            <person name="Ruiz A."/>
            <person name="Russo S."/>
            <person name="Salzberg S.L."/>
            <person name="Sanchez-Gracia A."/>
            <person name="Saranga D.J."/>
            <person name="Sato H."/>
            <person name="Schaeffer S.W."/>
            <person name="Schatz M.C."/>
            <person name="Schlenke T."/>
            <person name="Schwartz R."/>
            <person name="Segarra C."/>
            <person name="Singh R.S."/>
            <person name="Sirot L."/>
            <person name="Sirota M."/>
            <person name="Sisneros N.B."/>
            <person name="Smith C.D."/>
            <person name="Smith T.F."/>
            <person name="Spieth J."/>
            <person name="Stage D.E."/>
            <person name="Stark A."/>
            <person name="Stephan W."/>
            <person name="Strausberg R.L."/>
            <person name="Strempel S."/>
            <person name="Sturgill D."/>
            <person name="Sutton G."/>
            <person name="Sutton G.G."/>
            <person name="Tao W."/>
            <person name="Teichmann S."/>
            <person name="Tobari Y.N."/>
            <person name="Tomimura Y."/>
            <person name="Tsolas J.M."/>
            <person name="Valente V.L."/>
            <person name="Venter E."/>
            <person name="Venter J.C."/>
            <person name="Vicario S."/>
            <person name="Vieira F.G."/>
            <person name="Vilella A.J."/>
            <person name="Villasante A."/>
            <person name="Walenz B."/>
            <person name="Wang J."/>
            <person name="Wasserman M."/>
            <person name="Watts T."/>
            <person name="Wilson D."/>
            <person name="Wilson R.K."/>
            <person name="Wing R.A."/>
            <person name="Wolfner M.F."/>
            <person name="Wong A."/>
            <person name="Wong G.K."/>
            <person name="Wu C.I."/>
            <person name="Wu G."/>
            <person name="Yamamoto D."/>
            <person name="Yang H.P."/>
            <person name="Yang S.P."/>
            <person name="Yorke J.A."/>
            <person name="Yoshida K."/>
            <person name="Zdobnov E."/>
            <person name="Zhang P."/>
            <person name="Zhang Y."/>
            <person name="Zimin A.V."/>
            <person name="Baldwin J."/>
            <person name="Abdouelleil A."/>
            <person name="Abdulkadir J."/>
            <person name="Abebe A."/>
            <person name="Abera B."/>
            <person name="Abreu J."/>
            <person name="Acer S.C."/>
            <person name="Aftuck L."/>
            <person name="Alexander A."/>
            <person name="An P."/>
            <person name="Anderson E."/>
            <person name="Anderson S."/>
            <person name="Arachi H."/>
            <person name="Azer M."/>
            <person name="Bachantsang P."/>
            <person name="Barry A."/>
            <person name="Bayul T."/>
            <person name="Berlin A."/>
            <person name="Bessette D."/>
            <person name="Bloom T."/>
            <person name="Blye J."/>
            <person name="Boguslavskiy L."/>
            <person name="Bonnet C."/>
            <person name="Boukhgalter B."/>
            <person name="Bourzgui I."/>
            <person name="Brown A."/>
            <person name="Cahill P."/>
            <person name="Channer S."/>
            <person name="Cheshatsang Y."/>
            <person name="Chuda L."/>
            <person name="Citroen M."/>
            <person name="Collymore A."/>
            <person name="Cooke P."/>
            <person name="Costello M."/>
            <person name="D'Aco K."/>
            <person name="Daza R."/>
            <person name="De Haan G."/>
            <person name="DeGray S."/>
            <person name="DeMaso C."/>
            <person name="Dhargay N."/>
            <person name="Dooley K."/>
            <person name="Dooley E."/>
            <person name="Doricent M."/>
            <person name="Dorje P."/>
            <person name="Dorjee K."/>
            <person name="Dupes A."/>
            <person name="Elong R."/>
            <person name="Falk J."/>
            <person name="Farina A."/>
            <person name="Faro S."/>
            <person name="Ferguson D."/>
            <person name="Fisher S."/>
            <person name="Foley C.D."/>
            <person name="Franke A."/>
            <person name="Friedrich D."/>
            <person name="Gadbois L."/>
            <person name="Gearin G."/>
            <person name="Gearin C.R."/>
            <person name="Giannoukos G."/>
            <person name="Goode T."/>
            <person name="Graham J."/>
            <person name="Grandbois E."/>
            <person name="Grewal S."/>
            <person name="Gyaltsen K."/>
            <person name="Hafez N."/>
            <person name="Hagos B."/>
            <person name="Hall J."/>
            <person name="Henson C."/>
            <person name="Hollinger A."/>
            <person name="Honan T."/>
            <person name="Huard M.D."/>
            <person name="Hughes L."/>
            <person name="Hurhula B."/>
            <person name="Husby M.E."/>
            <person name="Kamat A."/>
            <person name="Kanga B."/>
            <person name="Kashin S."/>
            <person name="Khazanovich D."/>
            <person name="Kisner P."/>
            <person name="Lance K."/>
            <person name="Lara M."/>
            <person name="Lee W."/>
            <person name="Lennon N."/>
            <person name="Letendre F."/>
            <person name="LeVine R."/>
            <person name="Lipovsky A."/>
            <person name="Liu X."/>
            <person name="Liu J."/>
            <person name="Liu S."/>
            <person name="Lokyitsang T."/>
            <person name="Lokyitsang Y."/>
            <person name="Lubonja R."/>
            <person name="Lui A."/>
            <person name="MacDonald P."/>
            <person name="Magnisalis V."/>
            <person name="Maru K."/>
            <person name="Matthews C."/>
            <person name="McCusker W."/>
            <person name="McDonough S."/>
            <person name="Mehta T."/>
            <person name="Meldrim J."/>
            <person name="Meneus L."/>
            <person name="Mihai O."/>
            <person name="Mihalev A."/>
            <person name="Mihova T."/>
            <person name="Mittelman R."/>
            <person name="Mlenga V."/>
            <person name="Montmayeur A."/>
            <person name="Mulrain L."/>
            <person name="Navidi A."/>
            <person name="Naylor J."/>
            <person name="Negash T."/>
            <person name="Nguyen T."/>
            <person name="Nguyen N."/>
            <person name="Nicol R."/>
            <person name="Norbu C."/>
            <person name="Norbu N."/>
            <person name="Novod N."/>
            <person name="O'Neill B."/>
            <person name="Osman S."/>
            <person name="Markiewicz E."/>
            <person name="Oyono O.L."/>
            <person name="Patti C."/>
            <person name="Phunkhang P."/>
            <person name="Pierre F."/>
            <person name="Priest M."/>
            <person name="Raghuraman S."/>
            <person name="Rege F."/>
            <person name="Reyes R."/>
            <person name="Rise C."/>
            <person name="Rogov P."/>
            <person name="Ross K."/>
            <person name="Ryan E."/>
            <person name="Settipalli S."/>
            <person name="Shea T."/>
            <person name="Sherpa N."/>
            <person name="Shi L."/>
            <person name="Shih D."/>
            <person name="Sparrow T."/>
            <person name="Spaulding J."/>
            <person name="Stalker J."/>
            <person name="Stange-Thomann N."/>
            <person name="Stavropoulos S."/>
            <person name="Stone C."/>
            <person name="Strader C."/>
            <person name="Tesfaye S."/>
            <person name="Thomson T."/>
            <person name="Thoulutsang Y."/>
            <person name="Thoulutsang D."/>
            <person name="Topham K."/>
            <person name="Topping I."/>
            <person name="Tsamla T."/>
            <person name="Vassiliev H."/>
            <person name="Vo A."/>
            <person name="Wangchuk T."/>
            <person name="Wangdi T."/>
            <person name="Weiand M."/>
            <person name="Wilkinson J."/>
            <person name="Wilson A."/>
            <person name="Yadav S."/>
            <person name="Young G."/>
            <person name="Yu Q."/>
            <person name="Zembek L."/>
            <person name="Zhong D."/>
            <person name="Zimmer A."/>
            <person name="Zwirko Z."/>
            <person name="Jaffe D.B."/>
            <person name="Alvarez P."/>
            <person name="Brockman W."/>
            <person name="Butler J."/>
            <person name="Chin C."/>
            <person name="Gnerre S."/>
            <person name="Grabherr M."/>
            <person name="Kleber M."/>
            <person name="Mauceli E."/>
            <person name="MacCallum I."/>
        </authorList>
    </citation>
    <scope>NUCLEOTIDE SEQUENCE [LARGE SCALE GENOMIC DNA]</scope>
    <source>
        <strain evidence="12">Tai18E2 / Tucson 14021-0261.01</strain>
    </source>
</reference>
<dbReference type="AlphaFoldDB" id="B4PTP9"/>
<keyword evidence="4 10" id="KW-0812">Transmembrane</keyword>
<feature type="transmembrane region" description="Helical" evidence="10">
    <location>
        <begin position="34"/>
        <end position="53"/>
    </location>
</feature>
<feature type="transmembrane region" description="Helical" evidence="10">
    <location>
        <begin position="265"/>
        <end position="286"/>
    </location>
</feature>
<evidence type="ECO:0000256" key="5">
    <source>
        <dbReference type="ARBA" id="ARBA00022725"/>
    </source>
</evidence>
<dbReference type="KEGG" id="dya:Dyak_GE25401"/>
<organism evidence="11 12">
    <name type="scientific">Drosophila yakuba</name>
    <name type="common">Fruit fly</name>
    <dbReference type="NCBI Taxonomy" id="7245"/>
    <lineage>
        <taxon>Eukaryota</taxon>
        <taxon>Metazoa</taxon>
        <taxon>Ecdysozoa</taxon>
        <taxon>Arthropoda</taxon>
        <taxon>Hexapoda</taxon>
        <taxon>Insecta</taxon>
        <taxon>Pterygota</taxon>
        <taxon>Neoptera</taxon>
        <taxon>Endopterygota</taxon>
        <taxon>Diptera</taxon>
        <taxon>Brachycera</taxon>
        <taxon>Muscomorpha</taxon>
        <taxon>Ephydroidea</taxon>
        <taxon>Drosophilidae</taxon>
        <taxon>Drosophila</taxon>
        <taxon>Sophophora</taxon>
    </lineage>
</organism>
<keyword evidence="8 10" id="KW-0675">Receptor</keyword>
<evidence type="ECO:0000256" key="6">
    <source>
        <dbReference type="ARBA" id="ARBA00022989"/>
    </source>
</evidence>
<dbReference type="Pfam" id="PF02949">
    <property type="entry name" value="7tm_6"/>
    <property type="match status" value="1"/>
</dbReference>
<protein>
    <recommendedName>
        <fullName evidence="10">Odorant receptor</fullName>
    </recommendedName>
</protein>
<keyword evidence="7 10" id="KW-0472">Membrane</keyword>
<evidence type="ECO:0000256" key="7">
    <source>
        <dbReference type="ARBA" id="ARBA00023136"/>
    </source>
</evidence>
<feature type="transmembrane region" description="Helical" evidence="10">
    <location>
        <begin position="364"/>
        <end position="388"/>
    </location>
</feature>
<evidence type="ECO:0000313" key="11">
    <source>
        <dbReference type="EMBL" id="EDW95632.2"/>
    </source>
</evidence>
<evidence type="ECO:0000256" key="9">
    <source>
        <dbReference type="ARBA" id="ARBA00023224"/>
    </source>
</evidence>
<proteinExistence type="inferred from homology"/>
<keyword evidence="3 10" id="KW-0716">Sensory transduction</keyword>
<dbReference type="OrthoDB" id="6617147at2759"/>
<keyword evidence="12" id="KW-1185">Reference proteome</keyword>
<feature type="transmembrane region" description="Helical" evidence="10">
    <location>
        <begin position="190"/>
        <end position="216"/>
    </location>
</feature>
<sequence>MIRLFQLQEYCLRLMGHNDDMDSTEVRALSLKHISSLIFVISAQYPLISYVAHNRNDMEKVTACLSVVFTNMLTVIKISTFLANRRDFWEMIRRFRKMHEQSLKRMFRSASPTQRNGEGLDYVAEANKLAFFLGRAYCLSCGLTGVYFMLGPILKIGACRWHGTTCDKELPMPMKFPFNDLKSPEYEVCFFYTVLVTVVVVAYASAVDGLFISFAINLRAHFQTLQAQIENWEFPLSKQDTQARLKSIVEYHVLLHSLSSKLRSMYTPTVMGQFVITSLQVGVIIYQLVTNMDSVMDLLLYASFFGSIMLQLFIYCYGGEIIKAESLQVDTAVRLSDWHLASPKSRTSLSLIILQSQKEVVIRAGFFVASLANFVGICRTALSLITLIKSIE</sequence>
<keyword evidence="6 10" id="KW-1133">Transmembrane helix</keyword>
<dbReference type="eggNOG" id="ENOG502SSPN">
    <property type="taxonomic scope" value="Eukaryota"/>
</dbReference>
<dbReference type="EMBL" id="CM000160">
    <property type="protein sequence ID" value="EDW95632.2"/>
    <property type="molecule type" value="Genomic_DNA"/>
</dbReference>
<gene>
    <name evidence="11" type="primary">Dyak\GE25401</name>
    <name evidence="11" type="synonym">dyak_GLEANR_9035</name>
    <name evidence="11" type="synonym">GE25401</name>
    <name evidence="11" type="ORF">Dyak_GE25401</name>
</gene>
<dbReference type="PANTHER" id="PTHR21137">
    <property type="entry name" value="ODORANT RECEPTOR"/>
    <property type="match status" value="1"/>
</dbReference>
<accession>B4PTP9</accession>
<evidence type="ECO:0000256" key="8">
    <source>
        <dbReference type="ARBA" id="ARBA00023170"/>
    </source>
</evidence>
<feature type="transmembrane region" description="Helical" evidence="10">
    <location>
        <begin position="65"/>
        <end position="84"/>
    </location>
</feature>
<dbReference type="GO" id="GO:0007165">
    <property type="term" value="P:signal transduction"/>
    <property type="evidence" value="ECO:0007669"/>
    <property type="project" value="UniProtKB-KW"/>
</dbReference>
<evidence type="ECO:0000256" key="10">
    <source>
        <dbReference type="RuleBase" id="RU351113"/>
    </source>
</evidence>
<evidence type="ECO:0000256" key="4">
    <source>
        <dbReference type="ARBA" id="ARBA00022692"/>
    </source>
</evidence>
<dbReference type="HOGENOM" id="CLU_033399_7_1_1"/>
<feature type="transmembrane region" description="Helical" evidence="10">
    <location>
        <begin position="136"/>
        <end position="154"/>
    </location>
</feature>
<evidence type="ECO:0000256" key="1">
    <source>
        <dbReference type="ARBA" id="ARBA00004651"/>
    </source>
</evidence>
<dbReference type="GO" id="GO:0005886">
    <property type="term" value="C:plasma membrane"/>
    <property type="evidence" value="ECO:0007669"/>
    <property type="project" value="UniProtKB-SubCell"/>
</dbReference>
<feature type="transmembrane region" description="Helical" evidence="10">
    <location>
        <begin position="298"/>
        <end position="318"/>
    </location>
</feature>
<dbReference type="PANTHER" id="PTHR21137:SF43">
    <property type="entry name" value="ODORANT RECEPTOR 47A-RELATED"/>
    <property type="match status" value="1"/>
</dbReference>
<evidence type="ECO:0000313" key="12">
    <source>
        <dbReference type="Proteomes" id="UP000002282"/>
    </source>
</evidence>
<evidence type="ECO:0000256" key="2">
    <source>
        <dbReference type="ARBA" id="ARBA00022475"/>
    </source>
</evidence>
<dbReference type="GO" id="GO:0004984">
    <property type="term" value="F:olfactory receptor activity"/>
    <property type="evidence" value="ECO:0007669"/>
    <property type="project" value="InterPro"/>
</dbReference>
<reference evidence="11 12" key="2">
    <citation type="journal article" date="2007" name="PLoS Biol.">
        <title>Principles of genome evolution in the Drosophila melanogaster species group.</title>
        <authorList>
            <person name="Ranz J.M."/>
            <person name="Maurin D."/>
            <person name="Chan Y.S."/>
            <person name="von Grotthuss M."/>
            <person name="Hillier L.W."/>
            <person name="Roote J."/>
            <person name="Ashburner M."/>
            <person name="Bergman C.M."/>
        </authorList>
    </citation>
    <scope>NUCLEOTIDE SEQUENCE [LARGE SCALE GENOMIC DNA]</scope>
    <source>
        <strain evidence="12">Tai18E2 / Tucson 14021-0261.01</strain>
    </source>
</reference>
<evidence type="ECO:0000256" key="3">
    <source>
        <dbReference type="ARBA" id="ARBA00022606"/>
    </source>
</evidence>
<keyword evidence="5 10" id="KW-0552">Olfaction</keyword>
<keyword evidence="2" id="KW-1003">Cell membrane</keyword>
<comment type="similarity">
    <text evidence="10">Belongs to the insect chemoreceptor superfamily. Heteromeric odorant receptor channel (TC 1.A.69) family.</text>
</comment>
<dbReference type="GO" id="GO:0005549">
    <property type="term" value="F:odorant binding"/>
    <property type="evidence" value="ECO:0007669"/>
    <property type="project" value="InterPro"/>
</dbReference>